<feature type="compositionally biased region" description="Basic and acidic residues" evidence="3">
    <location>
        <begin position="579"/>
        <end position="590"/>
    </location>
</feature>
<feature type="compositionally biased region" description="Low complexity" evidence="3">
    <location>
        <begin position="391"/>
        <end position="408"/>
    </location>
</feature>
<dbReference type="GO" id="GO:1902412">
    <property type="term" value="P:regulation of mitotic cytokinesis"/>
    <property type="evidence" value="ECO:0007669"/>
    <property type="project" value="TreeGrafter"/>
</dbReference>
<dbReference type="EMBL" id="LKCN02000001">
    <property type="protein sequence ID" value="RCI15791.1"/>
    <property type="molecule type" value="Genomic_DNA"/>
</dbReference>
<evidence type="ECO:0000313" key="5">
    <source>
        <dbReference type="Proteomes" id="UP000253664"/>
    </source>
</evidence>
<dbReference type="STRING" id="1330021.A0A367LN31"/>
<dbReference type="InterPro" id="IPR003591">
    <property type="entry name" value="Leu-rich_rpt_typical-subtyp"/>
</dbReference>
<feature type="region of interest" description="Disordered" evidence="3">
    <location>
        <begin position="832"/>
        <end position="873"/>
    </location>
</feature>
<protein>
    <recommendedName>
        <fullName evidence="6">Septation initiation network scaffold protein cdc11</fullName>
    </recommendedName>
</protein>
<name>A0A367LN31_9HYPO</name>
<comment type="caution">
    <text evidence="4">The sequence shown here is derived from an EMBL/GenBank/DDBJ whole genome shotgun (WGS) entry which is preliminary data.</text>
</comment>
<feature type="region of interest" description="Disordered" evidence="3">
    <location>
        <begin position="523"/>
        <end position="608"/>
    </location>
</feature>
<evidence type="ECO:0000313" key="4">
    <source>
        <dbReference type="EMBL" id="RCI15791.1"/>
    </source>
</evidence>
<keyword evidence="2" id="KW-0677">Repeat</keyword>
<feature type="compositionally biased region" description="Acidic residues" evidence="3">
    <location>
        <begin position="1112"/>
        <end position="1122"/>
    </location>
</feature>
<evidence type="ECO:0000256" key="2">
    <source>
        <dbReference type="ARBA" id="ARBA00022737"/>
    </source>
</evidence>
<dbReference type="SMART" id="SM00369">
    <property type="entry name" value="LRR_TYP"/>
    <property type="match status" value="5"/>
</dbReference>
<dbReference type="SMART" id="SM00365">
    <property type="entry name" value="LRR_SD22"/>
    <property type="match status" value="4"/>
</dbReference>
<organism evidence="4 5">
    <name type="scientific">Ophiocordyceps polyrhachis-furcata BCC 54312</name>
    <dbReference type="NCBI Taxonomy" id="1330021"/>
    <lineage>
        <taxon>Eukaryota</taxon>
        <taxon>Fungi</taxon>
        <taxon>Dikarya</taxon>
        <taxon>Ascomycota</taxon>
        <taxon>Pezizomycotina</taxon>
        <taxon>Sordariomycetes</taxon>
        <taxon>Hypocreomycetidae</taxon>
        <taxon>Hypocreales</taxon>
        <taxon>Ophiocordycipitaceae</taxon>
        <taxon>Ophiocordyceps</taxon>
    </lineage>
</organism>
<feature type="compositionally biased region" description="Low complexity" evidence="3">
    <location>
        <begin position="458"/>
        <end position="467"/>
    </location>
</feature>
<dbReference type="InterPro" id="IPR032675">
    <property type="entry name" value="LRR_dom_sf"/>
</dbReference>
<dbReference type="Proteomes" id="UP000253664">
    <property type="component" value="Unassembled WGS sequence"/>
</dbReference>
<gene>
    <name evidence="4" type="ORF">L249_3313</name>
</gene>
<feature type="compositionally biased region" description="Low complexity" evidence="3">
    <location>
        <begin position="852"/>
        <end position="868"/>
    </location>
</feature>
<keyword evidence="5" id="KW-1185">Reference proteome</keyword>
<feature type="compositionally biased region" description="Polar residues" evidence="3">
    <location>
        <begin position="958"/>
        <end position="971"/>
    </location>
</feature>
<dbReference type="GO" id="GO:0031028">
    <property type="term" value="P:septation initiation signaling"/>
    <property type="evidence" value="ECO:0007669"/>
    <property type="project" value="TreeGrafter"/>
</dbReference>
<accession>A0A367LN31</accession>
<dbReference type="PANTHER" id="PTHR47566:SF1">
    <property type="entry name" value="PROTEIN NUD1"/>
    <property type="match status" value="1"/>
</dbReference>
<dbReference type="SUPFAM" id="SSF52058">
    <property type="entry name" value="L domain-like"/>
    <property type="match status" value="1"/>
</dbReference>
<feature type="compositionally biased region" description="Basic and acidic residues" evidence="3">
    <location>
        <begin position="754"/>
        <end position="773"/>
    </location>
</feature>
<feature type="compositionally biased region" description="Basic and acidic residues" evidence="3">
    <location>
        <begin position="248"/>
        <end position="259"/>
    </location>
</feature>
<evidence type="ECO:0000256" key="3">
    <source>
        <dbReference type="SAM" id="MobiDB-lite"/>
    </source>
</evidence>
<feature type="region of interest" description="Disordered" evidence="3">
    <location>
        <begin position="1"/>
        <end position="39"/>
    </location>
</feature>
<evidence type="ECO:0008006" key="6">
    <source>
        <dbReference type="Google" id="ProtNLM"/>
    </source>
</evidence>
<feature type="region of interest" description="Disordered" evidence="3">
    <location>
        <begin position="996"/>
        <end position="1037"/>
    </location>
</feature>
<feature type="compositionally biased region" description="Polar residues" evidence="3">
    <location>
        <begin position="376"/>
        <end position="390"/>
    </location>
</feature>
<sequence length="1694" mass="185959">MDHAWLDSLSEDWVSQPASDASAERMAPPADDVASRAQSRNQILCRDQTVKFSVSSARNSSPVALSERSVNDLNVFSRRRLSDRTRDTKVHASDEVSQSVLFSSVLRNSVQRRASSKRQSETPEWKRRLVHGKMSYGEQRDLFSSAAVGLQEMFKPPTPGYVAVDQSETTLPSSPPLNPRIAIDADLERFIASEDDDERNVCVIGTPSPSPRKRPPEMKYTFNVGGPSPSVTNDSAMSTGLAASLAWRGEKTGPGDRKSSGQSVTRNEDLSPILIGKRSGLDGRVDFAPMEVPVEQLKQKLERLRVDQLLQSSGEDGKSPSGTRHAGPETAEDFIGGGGFINMQRGGRSGDGSFYQRPLSSELGVDSSEMLPEESLQASTPKQFPTIRTQASIPSASLRLSPASSLPHAPFPSPDKRQVEQGTTGSRPAGSPLKLFGPYDTFTNQTLLRRISQFEEASGSPSRVSSSHVERQDPGNGSPLPASGRTRSVSRFGDGDLEGFEFTANLSNEDSQVQIDKDVASPMALPPVTPLQPPEDISEVAGSRQQASPTHEASRANGLNATTVLSPDLDNGVISSADPAKRDGDPEGKRTRASPVKGPTPKRRRTLHRSDVAFRRQAVDSAHQQMQSIMNANKQQQDYDAVLANPEPVASRSVASSDSHLFLPGMTEDSVLDIPQHGKEAFKSRNMKADRPRSIRTQDFVDQAAQIMAMIRSQVMPGLASVEESEAENLGVSPRLSLSDSCPESTNEPLSRPPSREGKPLPRIPQRQEDPELIRRLKQYQERSDGAEVMASSVHSMNLAPTGHNQRSRESSRPIQVCGDIITDIPNVRISLSEAPDVGPPTGPSKEFPTNSSERSTSRTFPTTSSRGSESRRTIMPASVSHLIPDKVGSMYLDKHNNIWVKRKDAHAEPAAEAPSLGESEDDPFASIPDLSVDITKELQNLRLATSQRICVARDAEVQSSPETPHNAQARQQDKRCLEVRRESLHAAPVAREQLEVRRSTVSGSSVFQEDVDRGSNSASTRTGDRTGGSHSTTKRRNLTISFSSPIASIIYDVAAEDVESLQDDDADSRHIGVKPASKNDPQPSSRGIMHRPSSGRGPDFVPRPVSRIDERDEESTEEIQPADDRQVSIVGENTIVSRKPVDVRHPSLSFIINHATPNNRGVVPFQSADESAIIGQNVGRLSLSPLSEFTVNNSDPSFGFEVSYVMGQRRMATGDGSKRVMSMTIRELVDKLGEVEPYEPYWEDMTGLDLHGKQLASLHMLGEFCGRVVTLDASENKLGHLDGIPATVRHLKASHNLLTELTSWDHLMNLQNMDISGNEIKSLSALKKLVHLRSILADDNQLTSLDGIEGLDGLISLRARNNAIESVDFSGSSLSRLSDLDLRGNRISSLVKLERLPALARLNVRGNQLRTLTLTSRLEALRQLDVSDNQLCQLNLGHMPGVRSVQADRNRIHQVSGCEQARRLDSLSLREQGGDKRLGLEFLRQAYEVRKLFLSGNYLRTFEPTIDFLNLQLLELANCGLQTLPERMGQMMPNLRTLNINLNAVADLWPLQFLPRLKKLLAAGNRLADATAATQLLTDFPHIRQLDLRDNPMTLGLYCPATADGERGQGSEGFELTDASAERDGLFASRLDEATRLRRRLHQVVLVANCRRLRKLDGLTVRRDEVLARDGLLEVLMREGVVSDDEARDRVTM</sequence>
<reference evidence="4 5" key="1">
    <citation type="journal article" date="2015" name="BMC Genomics">
        <title>Insights from the genome of Ophiocordyceps polyrhachis-furcata to pathogenicity and host specificity in insect fungi.</title>
        <authorList>
            <person name="Wichadakul D."/>
            <person name="Kobmoo N."/>
            <person name="Ingsriswang S."/>
            <person name="Tangphatsornruang S."/>
            <person name="Chantasingh D."/>
            <person name="Luangsa-ard J.J."/>
            <person name="Eurwilaichitr L."/>
        </authorList>
    </citation>
    <scope>NUCLEOTIDE SEQUENCE [LARGE SCALE GENOMIC DNA]</scope>
    <source>
        <strain evidence="4 5">BCC 54312</strain>
    </source>
</reference>
<dbReference type="InterPro" id="IPR001611">
    <property type="entry name" value="Leu-rich_rpt"/>
</dbReference>
<feature type="region of interest" description="Disordered" evidence="3">
    <location>
        <begin position="454"/>
        <end position="494"/>
    </location>
</feature>
<feature type="region of interest" description="Disordered" evidence="3">
    <location>
        <begin position="246"/>
        <end position="271"/>
    </location>
</feature>
<dbReference type="Gene3D" id="3.80.10.10">
    <property type="entry name" value="Ribonuclease Inhibitor"/>
    <property type="match status" value="2"/>
</dbReference>
<dbReference type="InterPro" id="IPR052574">
    <property type="entry name" value="CDIRP"/>
</dbReference>
<evidence type="ECO:0000256" key="1">
    <source>
        <dbReference type="ARBA" id="ARBA00022614"/>
    </source>
</evidence>
<feature type="compositionally biased region" description="Pro residues" evidence="3">
    <location>
        <begin position="524"/>
        <end position="533"/>
    </location>
</feature>
<feature type="region of interest" description="Disordered" evidence="3">
    <location>
        <begin position="310"/>
        <end position="438"/>
    </location>
</feature>
<proteinExistence type="predicted"/>
<feature type="compositionally biased region" description="Polar residues" evidence="3">
    <location>
        <begin position="543"/>
        <end position="565"/>
    </location>
</feature>
<dbReference type="OrthoDB" id="7451790at2759"/>
<dbReference type="PANTHER" id="PTHR47566">
    <property type="match status" value="1"/>
</dbReference>
<dbReference type="GO" id="GO:0061499">
    <property type="term" value="C:outer plaque of mitotic spindle pole body"/>
    <property type="evidence" value="ECO:0007669"/>
    <property type="project" value="TreeGrafter"/>
</dbReference>
<feature type="region of interest" description="Disordered" evidence="3">
    <location>
        <begin position="726"/>
        <end position="773"/>
    </location>
</feature>
<keyword evidence="1" id="KW-0433">Leucine-rich repeat</keyword>
<dbReference type="SMART" id="SM00364">
    <property type="entry name" value="LRR_BAC"/>
    <property type="match status" value="5"/>
</dbReference>
<dbReference type="PROSITE" id="PS51450">
    <property type="entry name" value="LRR"/>
    <property type="match status" value="3"/>
</dbReference>
<feature type="compositionally biased region" description="Polar residues" evidence="3">
    <location>
        <begin position="736"/>
        <end position="749"/>
    </location>
</feature>
<feature type="region of interest" description="Disordered" evidence="3">
    <location>
        <begin position="1062"/>
        <end position="1127"/>
    </location>
</feature>
<dbReference type="GO" id="GO:0035591">
    <property type="term" value="F:signaling adaptor activity"/>
    <property type="evidence" value="ECO:0007669"/>
    <property type="project" value="TreeGrafter"/>
</dbReference>
<feature type="region of interest" description="Disordered" evidence="3">
    <location>
        <begin position="956"/>
        <end position="975"/>
    </location>
</feature>